<comment type="caution">
    <text evidence="5">The sequence shown here is derived from an EMBL/GenBank/DDBJ whole genome shotgun (WGS) entry which is preliminary data.</text>
</comment>
<keyword evidence="6" id="KW-1185">Reference proteome</keyword>
<dbReference type="PANTHER" id="PTHR34978:SF3">
    <property type="entry name" value="SLR0241 PROTEIN"/>
    <property type="match status" value="1"/>
</dbReference>
<sequence length="635" mass="68803">MSELDLLVPALGRVLLHFLWQGVLIGLIAAVALHALRHARPQMRYAVACVAMLTCVVVPAISLAMQLWAGDASAATLAPGGAPSTALRMRFTEVAPLRSQLELALPWIVLAWSAGACALSLRMGVGLLWVQRLRATPQGAEHPRWQARVDALAARFGLSRRVALRVVDALDSPISAGWWRPVVFLPAGLLSRMPVELVEALIAHELAHIRRHDYLVNLLQNAAEALLFYHPVTWWLSRRIRIEREHIADRLAADVTGEPRRLAVALSELTGFAHTRCGATLHLAQAAHGGHLMSRIEQLVRPGQRMARGGVALPLVGLAAACLAFYAHAQIRQDGATQATAATKAQPATAATPAVKATPATAATPAAKPAPAAAPASKVRISTHKGDYDYDGYAVVSGERGRMTMDGSSDDFPDIERARSQSKGRDFVWFRRDGQSYVIADAGTVAQIREAWRDSDRIGAQMETLGSEMEVHGKKMEALGRQMEQLAPPPANTDAIEAASQRMEELSQQQAELAARQAEAAADMWRGDEAEQRKLSAKIDALGEQQETLGRKMEEQSKVIEAHSRHIEANSAPMEALGRQMEEAGKPMDALGKRMDALGKEQSKYAAEAERKTRTLIDDAVAKGLAVKLADYGTL</sequence>
<evidence type="ECO:0000313" key="5">
    <source>
        <dbReference type="EMBL" id="GAA5074289.1"/>
    </source>
</evidence>
<evidence type="ECO:0000313" key="6">
    <source>
        <dbReference type="Proteomes" id="UP001501083"/>
    </source>
</evidence>
<dbReference type="Proteomes" id="UP001501083">
    <property type="component" value="Unassembled WGS sequence"/>
</dbReference>
<dbReference type="RefSeq" id="WP_158986234.1">
    <property type="nucleotide sequence ID" value="NZ_BAABKY010000002.1"/>
</dbReference>
<feature type="coiled-coil region" evidence="1">
    <location>
        <begin position="496"/>
        <end position="523"/>
    </location>
</feature>
<feature type="domain" description="Peptidase M56" evidence="4">
    <location>
        <begin position="25"/>
        <end position="251"/>
    </location>
</feature>
<dbReference type="Pfam" id="PF05569">
    <property type="entry name" value="Peptidase_M56"/>
    <property type="match status" value="1"/>
</dbReference>
<feature type="compositionally biased region" description="Low complexity" evidence="2">
    <location>
        <begin position="346"/>
        <end position="376"/>
    </location>
</feature>
<dbReference type="InterPro" id="IPR052173">
    <property type="entry name" value="Beta-lactam_resp_regulator"/>
</dbReference>
<proteinExistence type="predicted"/>
<gene>
    <name evidence="5" type="ORF">GCM10025759_16410</name>
</gene>
<dbReference type="EMBL" id="BAABKY010000002">
    <property type="protein sequence ID" value="GAA5074289.1"/>
    <property type="molecule type" value="Genomic_DNA"/>
</dbReference>
<evidence type="ECO:0000256" key="1">
    <source>
        <dbReference type="SAM" id="Coils"/>
    </source>
</evidence>
<feature type="transmembrane region" description="Helical" evidence="3">
    <location>
        <begin position="14"/>
        <end position="33"/>
    </location>
</feature>
<evidence type="ECO:0000256" key="3">
    <source>
        <dbReference type="SAM" id="Phobius"/>
    </source>
</evidence>
<evidence type="ECO:0000256" key="2">
    <source>
        <dbReference type="SAM" id="MobiDB-lite"/>
    </source>
</evidence>
<feature type="region of interest" description="Disordered" evidence="2">
    <location>
        <begin position="346"/>
        <end position="379"/>
    </location>
</feature>
<keyword evidence="1" id="KW-0175">Coiled coil</keyword>
<keyword evidence="3" id="KW-0812">Transmembrane</keyword>
<organism evidence="5 6">
    <name type="scientific">Lysobacter panacisoli</name>
    <dbReference type="NCBI Taxonomy" id="1255263"/>
    <lineage>
        <taxon>Bacteria</taxon>
        <taxon>Pseudomonadati</taxon>
        <taxon>Pseudomonadota</taxon>
        <taxon>Gammaproteobacteria</taxon>
        <taxon>Lysobacterales</taxon>
        <taxon>Lysobacteraceae</taxon>
        <taxon>Lysobacter</taxon>
    </lineage>
</organism>
<protein>
    <recommendedName>
        <fullName evidence="4">Peptidase M56 domain-containing protein</fullName>
    </recommendedName>
</protein>
<dbReference type="CDD" id="cd07341">
    <property type="entry name" value="M56_BlaR1_MecR1_like"/>
    <property type="match status" value="1"/>
</dbReference>
<feature type="transmembrane region" description="Helical" evidence="3">
    <location>
        <begin position="311"/>
        <end position="329"/>
    </location>
</feature>
<evidence type="ECO:0000259" key="4">
    <source>
        <dbReference type="Pfam" id="PF05569"/>
    </source>
</evidence>
<dbReference type="InterPro" id="IPR008756">
    <property type="entry name" value="Peptidase_M56"/>
</dbReference>
<reference evidence="6" key="1">
    <citation type="journal article" date="2019" name="Int. J. Syst. Evol. Microbiol.">
        <title>The Global Catalogue of Microorganisms (GCM) 10K type strain sequencing project: providing services to taxonomists for standard genome sequencing and annotation.</title>
        <authorList>
            <consortium name="The Broad Institute Genomics Platform"/>
            <consortium name="The Broad Institute Genome Sequencing Center for Infectious Disease"/>
            <person name="Wu L."/>
            <person name="Ma J."/>
        </authorList>
    </citation>
    <scope>NUCLEOTIDE SEQUENCE [LARGE SCALE GENOMIC DNA]</scope>
    <source>
        <strain evidence="6">JCM 19212</strain>
    </source>
</reference>
<dbReference type="Gene3D" id="3.30.2010.10">
    <property type="entry name" value="Metalloproteases ('zincins'), catalytic domain"/>
    <property type="match status" value="1"/>
</dbReference>
<accession>A0ABP9LA29</accession>
<feature type="transmembrane region" description="Helical" evidence="3">
    <location>
        <begin position="45"/>
        <end position="69"/>
    </location>
</feature>
<keyword evidence="3" id="KW-1133">Transmembrane helix</keyword>
<name>A0ABP9LA29_9GAMM</name>
<feature type="transmembrane region" description="Helical" evidence="3">
    <location>
        <begin position="107"/>
        <end position="130"/>
    </location>
</feature>
<dbReference type="PANTHER" id="PTHR34978">
    <property type="entry name" value="POSSIBLE SENSOR-TRANSDUCER PROTEIN BLAR"/>
    <property type="match status" value="1"/>
</dbReference>
<keyword evidence="3" id="KW-0472">Membrane</keyword>